<evidence type="ECO:0000313" key="2">
    <source>
        <dbReference type="Proteomes" id="UP000663887"/>
    </source>
</evidence>
<feature type="non-terminal residue" evidence="1">
    <location>
        <position position="86"/>
    </location>
</feature>
<name>A0A816TMF7_9BILA</name>
<protein>
    <submittedName>
        <fullName evidence="1">Uncharacterized protein</fullName>
    </submittedName>
</protein>
<accession>A0A816TMF7</accession>
<dbReference type="AlphaFoldDB" id="A0A816TMF7"/>
<evidence type="ECO:0000313" key="1">
    <source>
        <dbReference type="EMBL" id="CAF2099675.1"/>
    </source>
</evidence>
<gene>
    <name evidence="1" type="ORF">XDN619_LOCUS18372</name>
</gene>
<organism evidence="1 2">
    <name type="scientific">Rotaria magnacalcarata</name>
    <dbReference type="NCBI Taxonomy" id="392030"/>
    <lineage>
        <taxon>Eukaryota</taxon>
        <taxon>Metazoa</taxon>
        <taxon>Spiralia</taxon>
        <taxon>Gnathifera</taxon>
        <taxon>Rotifera</taxon>
        <taxon>Eurotatoria</taxon>
        <taxon>Bdelloidea</taxon>
        <taxon>Philodinida</taxon>
        <taxon>Philodinidae</taxon>
        <taxon>Rotaria</taxon>
    </lineage>
</organism>
<sequence>MGNHTILYFTVAAWGRAAPPAEPRPTLVSVYTAASTFSDRGVQRANFECSCFTGAASFLHDVASGPGNVAKSLGDLAKIPWDRQIG</sequence>
<reference evidence="1" key="1">
    <citation type="submission" date="2021-02" db="EMBL/GenBank/DDBJ databases">
        <authorList>
            <person name="Nowell W R."/>
        </authorList>
    </citation>
    <scope>NUCLEOTIDE SEQUENCE</scope>
</reference>
<dbReference type="EMBL" id="CAJNRG010007973">
    <property type="protein sequence ID" value="CAF2099675.1"/>
    <property type="molecule type" value="Genomic_DNA"/>
</dbReference>
<comment type="caution">
    <text evidence="1">The sequence shown here is derived from an EMBL/GenBank/DDBJ whole genome shotgun (WGS) entry which is preliminary data.</text>
</comment>
<dbReference type="Proteomes" id="UP000663887">
    <property type="component" value="Unassembled WGS sequence"/>
</dbReference>
<proteinExistence type="predicted"/>